<protein>
    <submittedName>
        <fullName evidence="1">Uncharacterized protein</fullName>
    </submittedName>
</protein>
<dbReference type="EMBL" id="QGKV02000759">
    <property type="protein sequence ID" value="KAF3569391.1"/>
    <property type="molecule type" value="Genomic_DNA"/>
</dbReference>
<reference evidence="1 2" key="1">
    <citation type="journal article" date="2020" name="BMC Genomics">
        <title>Intraspecific diversification of the crop wild relative Brassica cretica Lam. using demographic model selection.</title>
        <authorList>
            <person name="Kioukis A."/>
            <person name="Michalopoulou V.A."/>
            <person name="Briers L."/>
            <person name="Pirintsos S."/>
            <person name="Studholme D.J."/>
            <person name="Pavlidis P."/>
            <person name="Sarris P.F."/>
        </authorList>
    </citation>
    <scope>NUCLEOTIDE SEQUENCE [LARGE SCALE GENOMIC DNA]</scope>
    <source>
        <strain evidence="2">cv. PFS-1207/04</strain>
    </source>
</reference>
<evidence type="ECO:0000313" key="2">
    <source>
        <dbReference type="Proteomes" id="UP000266723"/>
    </source>
</evidence>
<gene>
    <name evidence="1" type="ORF">DY000_02012383</name>
</gene>
<name>A0ABQ7DAW5_BRACR</name>
<organism evidence="1 2">
    <name type="scientific">Brassica cretica</name>
    <name type="common">Mustard</name>
    <dbReference type="NCBI Taxonomy" id="69181"/>
    <lineage>
        <taxon>Eukaryota</taxon>
        <taxon>Viridiplantae</taxon>
        <taxon>Streptophyta</taxon>
        <taxon>Embryophyta</taxon>
        <taxon>Tracheophyta</taxon>
        <taxon>Spermatophyta</taxon>
        <taxon>Magnoliopsida</taxon>
        <taxon>eudicotyledons</taxon>
        <taxon>Gunneridae</taxon>
        <taxon>Pentapetalae</taxon>
        <taxon>rosids</taxon>
        <taxon>malvids</taxon>
        <taxon>Brassicales</taxon>
        <taxon>Brassicaceae</taxon>
        <taxon>Brassiceae</taxon>
        <taxon>Brassica</taxon>
    </lineage>
</organism>
<sequence length="105" mass="12066">MVHKLHRSTAAAINWAHHDTTILRNVGLMELLALSSRLQIKETTGRRTSLYSSSIGLMSRCSKDESDYKWYTTKFKINNNDLKNEEDKPTVRVTSLGQAFQFKAY</sequence>
<keyword evidence="2" id="KW-1185">Reference proteome</keyword>
<evidence type="ECO:0000313" key="1">
    <source>
        <dbReference type="EMBL" id="KAF3569391.1"/>
    </source>
</evidence>
<proteinExistence type="predicted"/>
<comment type="caution">
    <text evidence="1">The sequence shown here is derived from an EMBL/GenBank/DDBJ whole genome shotgun (WGS) entry which is preliminary data.</text>
</comment>
<accession>A0ABQ7DAW5</accession>
<dbReference type="Proteomes" id="UP000266723">
    <property type="component" value="Unassembled WGS sequence"/>
</dbReference>